<keyword evidence="1" id="KW-0812">Transmembrane</keyword>
<reference evidence="2 3" key="1">
    <citation type="submission" date="2014-06" db="EMBL/GenBank/DDBJ databases">
        <authorList>
            <person name="Swart Estienne"/>
        </authorList>
    </citation>
    <scope>NUCLEOTIDE SEQUENCE [LARGE SCALE GENOMIC DNA]</scope>
    <source>
        <strain evidence="2 3">130c</strain>
    </source>
</reference>
<accession>A0A077ZZF2</accession>
<gene>
    <name evidence="2" type="primary">Contig8942.g9559</name>
    <name evidence="2" type="ORF">STYLEM_2872</name>
</gene>
<proteinExistence type="predicted"/>
<evidence type="ECO:0008006" key="4">
    <source>
        <dbReference type="Google" id="ProtNLM"/>
    </source>
</evidence>
<keyword evidence="1" id="KW-1133">Transmembrane helix</keyword>
<sequence length="215" mass="25792">MLNLFSTRTNYWKNGTQFMGKWVARVMGENNYEYFRIEKRIFYARFYYFKQTVLSQMSLEVPDVVNSFSVLAKEDTSHGFPVWRPLERNSDWALYNVNSEGWFQVWSSIFAVGVVSFWFYIADFYFFVASTSVDDEDNLRLKDAKSGLIWERNFWACTFQIHGQHMSALQREIKFFTHHPDDPKLNVKSSYNLKNPYAPDRYYHGWGQMRDMRMI</sequence>
<feature type="transmembrane region" description="Helical" evidence="1">
    <location>
        <begin position="101"/>
        <end position="121"/>
    </location>
</feature>
<protein>
    <recommendedName>
        <fullName evidence="4">Transmembrane protein</fullName>
    </recommendedName>
</protein>
<keyword evidence="3" id="KW-1185">Reference proteome</keyword>
<organism evidence="2 3">
    <name type="scientific">Stylonychia lemnae</name>
    <name type="common">Ciliate</name>
    <dbReference type="NCBI Taxonomy" id="5949"/>
    <lineage>
        <taxon>Eukaryota</taxon>
        <taxon>Sar</taxon>
        <taxon>Alveolata</taxon>
        <taxon>Ciliophora</taxon>
        <taxon>Intramacronucleata</taxon>
        <taxon>Spirotrichea</taxon>
        <taxon>Stichotrichia</taxon>
        <taxon>Sporadotrichida</taxon>
        <taxon>Oxytrichidae</taxon>
        <taxon>Stylonychinae</taxon>
        <taxon>Stylonychia</taxon>
    </lineage>
</organism>
<dbReference type="OMA" id="ERNFWAC"/>
<dbReference type="Proteomes" id="UP000039865">
    <property type="component" value="Unassembled WGS sequence"/>
</dbReference>
<keyword evidence="1" id="KW-0472">Membrane</keyword>
<evidence type="ECO:0000313" key="3">
    <source>
        <dbReference type="Proteomes" id="UP000039865"/>
    </source>
</evidence>
<dbReference type="OrthoDB" id="289328at2759"/>
<dbReference type="InParanoid" id="A0A077ZZF2"/>
<evidence type="ECO:0000256" key="1">
    <source>
        <dbReference type="SAM" id="Phobius"/>
    </source>
</evidence>
<evidence type="ECO:0000313" key="2">
    <source>
        <dbReference type="EMBL" id="CDW73883.1"/>
    </source>
</evidence>
<name>A0A077ZZF2_STYLE</name>
<dbReference type="AlphaFoldDB" id="A0A077ZZF2"/>
<dbReference type="EMBL" id="CCKQ01002777">
    <property type="protein sequence ID" value="CDW73883.1"/>
    <property type="molecule type" value="Genomic_DNA"/>
</dbReference>